<feature type="non-terminal residue" evidence="1">
    <location>
        <position position="39"/>
    </location>
</feature>
<evidence type="ECO:0000313" key="2">
    <source>
        <dbReference type="Proteomes" id="UP000789901"/>
    </source>
</evidence>
<sequence length="39" mass="4324">RGVAMDKNELTIINSFRAADAIISTLSIELPIYTEDKLT</sequence>
<proteinExistence type="predicted"/>
<organism evidence="1 2">
    <name type="scientific">Gigaspora margarita</name>
    <dbReference type="NCBI Taxonomy" id="4874"/>
    <lineage>
        <taxon>Eukaryota</taxon>
        <taxon>Fungi</taxon>
        <taxon>Fungi incertae sedis</taxon>
        <taxon>Mucoromycota</taxon>
        <taxon>Glomeromycotina</taxon>
        <taxon>Glomeromycetes</taxon>
        <taxon>Diversisporales</taxon>
        <taxon>Gigasporaceae</taxon>
        <taxon>Gigaspora</taxon>
    </lineage>
</organism>
<dbReference type="EMBL" id="CAJVQB010058472">
    <property type="protein sequence ID" value="CAG8838598.1"/>
    <property type="molecule type" value="Genomic_DNA"/>
</dbReference>
<accession>A0ABN7WQY7</accession>
<evidence type="ECO:0000313" key="1">
    <source>
        <dbReference type="EMBL" id="CAG8838598.1"/>
    </source>
</evidence>
<gene>
    <name evidence="1" type="ORF">GMARGA_LOCUS34057</name>
</gene>
<feature type="non-terminal residue" evidence="1">
    <location>
        <position position="1"/>
    </location>
</feature>
<dbReference type="Proteomes" id="UP000789901">
    <property type="component" value="Unassembled WGS sequence"/>
</dbReference>
<reference evidence="1 2" key="1">
    <citation type="submission" date="2021-06" db="EMBL/GenBank/DDBJ databases">
        <authorList>
            <person name="Kallberg Y."/>
            <person name="Tangrot J."/>
            <person name="Rosling A."/>
        </authorList>
    </citation>
    <scope>NUCLEOTIDE SEQUENCE [LARGE SCALE GENOMIC DNA]</scope>
    <source>
        <strain evidence="1 2">120-4 pot B 10/14</strain>
    </source>
</reference>
<comment type="caution">
    <text evidence="1">The sequence shown here is derived from an EMBL/GenBank/DDBJ whole genome shotgun (WGS) entry which is preliminary data.</text>
</comment>
<keyword evidence="2" id="KW-1185">Reference proteome</keyword>
<protein>
    <submittedName>
        <fullName evidence="1">14131_t:CDS:1</fullName>
    </submittedName>
</protein>
<name>A0ABN7WQY7_GIGMA</name>